<evidence type="ECO:0000313" key="2">
    <source>
        <dbReference type="EMBL" id="RJE26715.1"/>
    </source>
</evidence>
<dbReference type="Proteomes" id="UP000266188">
    <property type="component" value="Unassembled WGS sequence"/>
</dbReference>
<proteinExistence type="predicted"/>
<dbReference type="EMBL" id="MVGC01000016">
    <property type="protein sequence ID" value="RJE26715.1"/>
    <property type="molecule type" value="Genomic_DNA"/>
</dbReference>
<keyword evidence="3" id="KW-1185">Reference proteome</keyword>
<dbReference type="AlphaFoldDB" id="A0A3A3A9P6"/>
<feature type="compositionally biased region" description="Polar residues" evidence="1">
    <location>
        <begin position="145"/>
        <end position="159"/>
    </location>
</feature>
<evidence type="ECO:0000313" key="3">
    <source>
        <dbReference type="Proteomes" id="UP000266188"/>
    </source>
</evidence>
<organism evidence="2 3">
    <name type="scientific">Aspergillus sclerotialis</name>
    <dbReference type="NCBI Taxonomy" id="2070753"/>
    <lineage>
        <taxon>Eukaryota</taxon>
        <taxon>Fungi</taxon>
        <taxon>Dikarya</taxon>
        <taxon>Ascomycota</taxon>
        <taxon>Pezizomycotina</taxon>
        <taxon>Eurotiomycetes</taxon>
        <taxon>Eurotiomycetidae</taxon>
        <taxon>Eurotiales</taxon>
        <taxon>Aspergillaceae</taxon>
        <taxon>Aspergillus</taxon>
        <taxon>Aspergillus subgen. Polypaecilum</taxon>
    </lineage>
</organism>
<comment type="caution">
    <text evidence="2">The sequence shown here is derived from an EMBL/GenBank/DDBJ whole genome shotgun (WGS) entry which is preliminary data.</text>
</comment>
<protein>
    <submittedName>
        <fullName evidence="2">Uncharacterized protein</fullName>
    </submittedName>
</protein>
<gene>
    <name evidence="2" type="ORF">PHISCL_00946</name>
</gene>
<accession>A0A3A3A9P6</accession>
<evidence type="ECO:0000256" key="1">
    <source>
        <dbReference type="SAM" id="MobiDB-lite"/>
    </source>
</evidence>
<feature type="region of interest" description="Disordered" evidence="1">
    <location>
        <begin position="145"/>
        <end position="186"/>
    </location>
</feature>
<reference evidence="3" key="1">
    <citation type="submission" date="2017-02" db="EMBL/GenBank/DDBJ databases">
        <authorList>
            <person name="Tafer H."/>
            <person name="Lopandic K."/>
        </authorList>
    </citation>
    <scope>NUCLEOTIDE SEQUENCE [LARGE SCALE GENOMIC DNA]</scope>
    <source>
        <strain evidence="3">CBS 366.77</strain>
    </source>
</reference>
<name>A0A3A3A9P6_9EURO</name>
<sequence>MAIDGHRSLLQKRLLRYGVLAFILSKRPCLVTKHNLLVAGRLGYGRIFIDKIPAPTTPTLYIVRMLNEDTSKKWNANLQSLRLEMGNLRQLIEHGLMDFTEVYQHIHDIFARVSISLSDRSIEAEGEPSQGLKKMETEKIWGANQRTTNSRILRTPNRQRSGKRPSDTPRPGPLFSSYVARESAKGSKGAQRRLEYRRLSIKSFITDNCSTVREQSDRELICLRGLCPNNISVPKALRILSRVRIPAAGRGRLAQAFLTRNVPNIAASYFISNSPDLTDLSWAFLVTD</sequence>